<reference evidence="1" key="1">
    <citation type="submission" date="2022-05" db="EMBL/GenBank/DDBJ databases">
        <title>Jatrophihabitans sp. SB3-54 whole genome sequence.</title>
        <authorList>
            <person name="Suh M.K."/>
            <person name="Eom M.K."/>
            <person name="Kim J.S."/>
            <person name="Kim H.S."/>
            <person name="Do H.E."/>
            <person name="Shin Y.K."/>
            <person name="Lee J.-S."/>
        </authorList>
    </citation>
    <scope>NUCLEOTIDE SEQUENCE</scope>
    <source>
        <strain evidence="1">SB3-54</strain>
    </source>
</reference>
<proteinExistence type="predicted"/>
<evidence type="ECO:0000313" key="1">
    <source>
        <dbReference type="EMBL" id="WAX57671.1"/>
    </source>
</evidence>
<evidence type="ECO:0000313" key="2">
    <source>
        <dbReference type="Proteomes" id="UP001164693"/>
    </source>
</evidence>
<organism evidence="1 2">
    <name type="scientific">Jatrophihabitans cynanchi</name>
    <dbReference type="NCBI Taxonomy" id="2944128"/>
    <lineage>
        <taxon>Bacteria</taxon>
        <taxon>Bacillati</taxon>
        <taxon>Actinomycetota</taxon>
        <taxon>Actinomycetes</taxon>
        <taxon>Jatrophihabitantales</taxon>
        <taxon>Jatrophihabitantaceae</taxon>
        <taxon>Jatrophihabitans</taxon>
    </lineage>
</organism>
<sequence>MQELAAPEAPAQLPPELRRQWTEFLTRPTVAGHFDPQSVAALPEPARRWLRFAIAPGTELRRCVELELHGRIRLGRWRSFRARQVLVGGCGYIWAERTRLFGLPLSGYDRLTAGHGEMRHAIAGRIPVVSATGADITHSAAGRLVAEMLLVPAAALDPGIRWSAVDEDTVTVTVPFLRHHYELTLCVAPDGEPRAAALRRWAQVGGAGFGEHRFVVQVDQPRTFDGFTIPTRVRAGYADNADGHLDPFIEQFVDDATFH</sequence>
<dbReference type="EMBL" id="CP097463">
    <property type="protein sequence ID" value="WAX57671.1"/>
    <property type="molecule type" value="Genomic_DNA"/>
</dbReference>
<name>A0ABY7JYN7_9ACTN</name>
<accession>A0ABY7JYN7</accession>
<dbReference type="RefSeq" id="WP_269444218.1">
    <property type="nucleotide sequence ID" value="NZ_CP097463.1"/>
</dbReference>
<dbReference type="Pfam" id="PF20181">
    <property type="entry name" value="DUF6544"/>
    <property type="match status" value="1"/>
</dbReference>
<dbReference type="Proteomes" id="UP001164693">
    <property type="component" value="Chromosome"/>
</dbReference>
<protein>
    <submittedName>
        <fullName evidence="1">Uncharacterized protein</fullName>
    </submittedName>
</protein>
<dbReference type="InterPro" id="IPR046674">
    <property type="entry name" value="DUF6544"/>
</dbReference>
<gene>
    <name evidence="1" type="ORF">M6B22_02615</name>
</gene>
<keyword evidence="2" id="KW-1185">Reference proteome</keyword>